<gene>
    <name evidence="9" type="ORF">L9F63_003298</name>
</gene>
<comment type="subcellular location">
    <subcellularLocation>
        <location evidence="1">Membrane</location>
        <topology evidence="1">Single-pass type I membrane protein</topology>
    </subcellularLocation>
</comment>
<feature type="domain" description="Discoidin" evidence="8">
    <location>
        <begin position="12"/>
        <end position="90"/>
    </location>
</feature>
<protein>
    <recommendedName>
        <fullName evidence="8">Discoidin domain-containing protein</fullName>
    </recommendedName>
</protein>
<evidence type="ECO:0000256" key="6">
    <source>
        <dbReference type="ARBA" id="ARBA00023157"/>
    </source>
</evidence>
<evidence type="ECO:0000313" key="10">
    <source>
        <dbReference type="Proteomes" id="UP001233999"/>
    </source>
</evidence>
<keyword evidence="6" id="KW-1015">Disulfide bond</keyword>
<proteinExistence type="predicted"/>
<keyword evidence="10" id="KW-1185">Reference proteome</keyword>
<accession>A0AAD8EA01</accession>
<dbReference type="GO" id="GO:0016020">
    <property type="term" value="C:membrane"/>
    <property type="evidence" value="ECO:0007669"/>
    <property type="project" value="UniProtKB-SubCell"/>
</dbReference>
<evidence type="ECO:0000256" key="2">
    <source>
        <dbReference type="ARBA" id="ARBA00022692"/>
    </source>
</evidence>
<dbReference type="InterPro" id="IPR048525">
    <property type="entry name" value="DDR1-2_DS-like"/>
</dbReference>
<feature type="non-terminal residue" evidence="9">
    <location>
        <position position="171"/>
    </location>
</feature>
<reference evidence="9" key="1">
    <citation type="journal article" date="2023" name="IScience">
        <title>Live-bearing cockroach genome reveals convergent evolutionary mechanisms linked to viviparity in insects and beyond.</title>
        <authorList>
            <person name="Fouks B."/>
            <person name="Harrison M.C."/>
            <person name="Mikhailova A.A."/>
            <person name="Marchal E."/>
            <person name="English S."/>
            <person name="Carruthers M."/>
            <person name="Jennings E.C."/>
            <person name="Chiamaka E.L."/>
            <person name="Frigard R.A."/>
            <person name="Pippel M."/>
            <person name="Attardo G.M."/>
            <person name="Benoit J.B."/>
            <person name="Bornberg-Bauer E."/>
            <person name="Tobe S.S."/>
        </authorList>
    </citation>
    <scope>NUCLEOTIDE SEQUENCE</scope>
    <source>
        <strain evidence="9">Stay&amp;Tobe</strain>
    </source>
</reference>
<evidence type="ECO:0000256" key="4">
    <source>
        <dbReference type="ARBA" id="ARBA00022989"/>
    </source>
</evidence>
<sequence length="171" mass="19182">RSGGQDIFKNMTNDCVTTSVPVFSHAKVHFSIGGHQFIGEPVFFSYMPDLIMEHARNVTIKLHNRVGRYLRLQLYFAAKWIMVSEVSFDSVSVSRINTRNDQTKNNIRITSCTENSVINVFVPSSGNVARTPSNSNKLAEALVPCEVEEPEGRQFSEAAMFALARRLILIT</sequence>
<reference evidence="9" key="2">
    <citation type="submission" date="2023-05" db="EMBL/GenBank/DDBJ databases">
        <authorList>
            <person name="Fouks B."/>
        </authorList>
    </citation>
    <scope>NUCLEOTIDE SEQUENCE</scope>
    <source>
        <strain evidence="9">Stay&amp;Tobe</strain>
        <tissue evidence="9">Testes</tissue>
    </source>
</reference>
<feature type="non-terminal residue" evidence="9">
    <location>
        <position position="1"/>
    </location>
</feature>
<comment type="caution">
    <text evidence="9">The sequence shown here is derived from an EMBL/GenBank/DDBJ whole genome shotgun (WGS) entry which is preliminary data.</text>
</comment>
<dbReference type="EMBL" id="JASPKZ010007807">
    <property type="protein sequence ID" value="KAJ9582371.1"/>
    <property type="molecule type" value="Genomic_DNA"/>
</dbReference>
<organism evidence="9 10">
    <name type="scientific">Diploptera punctata</name>
    <name type="common">Pacific beetle cockroach</name>
    <dbReference type="NCBI Taxonomy" id="6984"/>
    <lineage>
        <taxon>Eukaryota</taxon>
        <taxon>Metazoa</taxon>
        <taxon>Ecdysozoa</taxon>
        <taxon>Arthropoda</taxon>
        <taxon>Hexapoda</taxon>
        <taxon>Insecta</taxon>
        <taxon>Pterygota</taxon>
        <taxon>Neoptera</taxon>
        <taxon>Polyneoptera</taxon>
        <taxon>Dictyoptera</taxon>
        <taxon>Blattodea</taxon>
        <taxon>Blaberoidea</taxon>
        <taxon>Blaberidae</taxon>
        <taxon>Diplopterinae</taxon>
        <taxon>Diploptera</taxon>
    </lineage>
</organism>
<evidence type="ECO:0000256" key="3">
    <source>
        <dbReference type="ARBA" id="ARBA00022729"/>
    </source>
</evidence>
<dbReference type="AlphaFoldDB" id="A0AAD8EA01"/>
<evidence type="ECO:0000313" key="9">
    <source>
        <dbReference type="EMBL" id="KAJ9582371.1"/>
    </source>
</evidence>
<keyword evidence="4" id="KW-1133">Transmembrane helix</keyword>
<evidence type="ECO:0000256" key="5">
    <source>
        <dbReference type="ARBA" id="ARBA00023136"/>
    </source>
</evidence>
<dbReference type="Pfam" id="PF21114">
    <property type="entry name" value="DDR1-2_DS-like"/>
    <property type="match status" value="1"/>
</dbReference>
<keyword evidence="2" id="KW-0812">Transmembrane</keyword>
<dbReference type="Proteomes" id="UP001233999">
    <property type="component" value="Unassembled WGS sequence"/>
</dbReference>
<dbReference type="Gene3D" id="2.60.120.1190">
    <property type="match status" value="1"/>
</dbReference>
<evidence type="ECO:0000256" key="7">
    <source>
        <dbReference type="ARBA" id="ARBA00023180"/>
    </source>
</evidence>
<keyword evidence="5" id="KW-0472">Membrane</keyword>
<name>A0AAD8EA01_DIPPU</name>
<keyword evidence="7" id="KW-0325">Glycoprotein</keyword>
<evidence type="ECO:0000259" key="8">
    <source>
        <dbReference type="Pfam" id="PF21114"/>
    </source>
</evidence>
<evidence type="ECO:0000256" key="1">
    <source>
        <dbReference type="ARBA" id="ARBA00004479"/>
    </source>
</evidence>
<keyword evidence="3" id="KW-0732">Signal</keyword>